<accession>A0A0A4A9A0</accession>
<evidence type="ECO:0000256" key="1">
    <source>
        <dbReference type="ARBA" id="ARBA00003161"/>
    </source>
</evidence>
<feature type="domain" description="Type II secretion system protein GspI C-terminal" evidence="11">
    <location>
        <begin position="39"/>
        <end position="116"/>
    </location>
</feature>
<evidence type="ECO:0000313" key="13">
    <source>
        <dbReference type="Proteomes" id="UP000030351"/>
    </source>
</evidence>
<evidence type="ECO:0000256" key="10">
    <source>
        <dbReference type="RuleBase" id="RU368030"/>
    </source>
</evidence>
<keyword evidence="7" id="KW-0812">Transmembrane</keyword>
<dbReference type="PANTHER" id="PTHR38779">
    <property type="entry name" value="TYPE II SECRETION SYSTEM PROTEIN I-RELATED"/>
    <property type="match status" value="1"/>
</dbReference>
<evidence type="ECO:0000256" key="8">
    <source>
        <dbReference type="ARBA" id="ARBA00022989"/>
    </source>
</evidence>
<evidence type="ECO:0000256" key="2">
    <source>
        <dbReference type="ARBA" id="ARBA00004377"/>
    </source>
</evidence>
<evidence type="ECO:0000256" key="5">
    <source>
        <dbReference type="ARBA" id="ARBA00022481"/>
    </source>
</evidence>
<comment type="subunit">
    <text evidence="10">Type II secretion is composed of four main components: the outer membrane complex, the inner membrane complex, the cytoplasmic secretion ATPase and the periplasm-spanning pseudopilus.</text>
</comment>
<evidence type="ECO:0000256" key="4">
    <source>
        <dbReference type="ARBA" id="ARBA00022475"/>
    </source>
</evidence>
<keyword evidence="8" id="KW-1133">Transmembrane helix</keyword>
<dbReference type="SUPFAM" id="SSF54523">
    <property type="entry name" value="Pili subunits"/>
    <property type="match status" value="1"/>
</dbReference>
<dbReference type="EMBL" id="JRUQ01000028">
    <property type="protein sequence ID" value="KGT94398.1"/>
    <property type="molecule type" value="Genomic_DNA"/>
</dbReference>
<dbReference type="STRING" id="371042.NG99_09610"/>
<dbReference type="InterPro" id="IPR010052">
    <property type="entry name" value="T2SS_protein-GspI"/>
</dbReference>
<evidence type="ECO:0000313" key="12">
    <source>
        <dbReference type="EMBL" id="KGT94398.1"/>
    </source>
</evidence>
<organism evidence="12 13">
    <name type="scientific">Erwinia typographi</name>
    <dbReference type="NCBI Taxonomy" id="371042"/>
    <lineage>
        <taxon>Bacteria</taxon>
        <taxon>Pseudomonadati</taxon>
        <taxon>Pseudomonadota</taxon>
        <taxon>Gammaproteobacteria</taxon>
        <taxon>Enterobacterales</taxon>
        <taxon>Erwiniaceae</taxon>
        <taxon>Erwinia</taxon>
    </lineage>
</organism>
<dbReference type="InterPro" id="IPR003413">
    <property type="entry name" value="T2SS_GspI_C"/>
</dbReference>
<keyword evidence="4" id="KW-1003">Cell membrane</keyword>
<dbReference type="Gene3D" id="3.30.1300.30">
    <property type="entry name" value="GSPII I/J protein-like"/>
    <property type="match status" value="1"/>
</dbReference>
<evidence type="ECO:0000256" key="7">
    <source>
        <dbReference type="ARBA" id="ARBA00022692"/>
    </source>
</evidence>
<keyword evidence="5 10" id="KW-0488">Methylation</keyword>
<comment type="similarity">
    <text evidence="3 10">Belongs to the GSP I family.</text>
</comment>
<dbReference type="NCBIfam" id="TIGR02532">
    <property type="entry name" value="IV_pilin_GFxxxE"/>
    <property type="match status" value="1"/>
</dbReference>
<sequence length="123" mass="13511">MKQHGMALMEVLVAMLILAVSATAVLKTSGQQANYLSSLQQKQMGTWLADSKLAEILLNPASSNALWQQENQVMGPGIWHLRWRTVPTTQLAIVAVEVEVRQGTIQQPVASLRTWMSLTNGQA</sequence>
<keyword evidence="13" id="KW-1185">Reference proteome</keyword>
<gene>
    <name evidence="12" type="ORF">NG99_09610</name>
</gene>
<dbReference type="Proteomes" id="UP000030351">
    <property type="component" value="Unassembled WGS sequence"/>
</dbReference>
<comment type="caution">
    <text evidence="12">The sequence shown here is derived from an EMBL/GenBank/DDBJ whole genome shotgun (WGS) entry which is preliminary data.</text>
</comment>
<dbReference type="RefSeq" id="WP_034891479.1">
    <property type="nucleotide sequence ID" value="NZ_JRUQ01000028.1"/>
</dbReference>
<dbReference type="Pfam" id="PF07963">
    <property type="entry name" value="N_methyl"/>
    <property type="match status" value="1"/>
</dbReference>
<keyword evidence="6 10" id="KW-0997">Cell inner membrane</keyword>
<dbReference type="NCBIfam" id="TIGR01707">
    <property type="entry name" value="gspI"/>
    <property type="match status" value="1"/>
</dbReference>
<comment type="PTM">
    <text evidence="10">Cleaved by prepilin peptidase.</text>
</comment>
<keyword evidence="9" id="KW-0472">Membrane</keyword>
<evidence type="ECO:0000256" key="9">
    <source>
        <dbReference type="ARBA" id="ARBA00023136"/>
    </source>
</evidence>
<dbReference type="GO" id="GO:0015628">
    <property type="term" value="P:protein secretion by the type II secretion system"/>
    <property type="evidence" value="ECO:0007669"/>
    <property type="project" value="UniProtKB-UniRule"/>
</dbReference>
<dbReference type="Pfam" id="PF02501">
    <property type="entry name" value="T2SSI"/>
    <property type="match status" value="1"/>
</dbReference>
<dbReference type="GO" id="GO:0005886">
    <property type="term" value="C:plasma membrane"/>
    <property type="evidence" value="ECO:0007669"/>
    <property type="project" value="UniProtKB-SubCell"/>
</dbReference>
<name>A0A0A4A9A0_9GAMM</name>
<dbReference type="GO" id="GO:0015627">
    <property type="term" value="C:type II protein secretion system complex"/>
    <property type="evidence" value="ECO:0007669"/>
    <property type="project" value="UniProtKB-UniRule"/>
</dbReference>
<proteinExistence type="inferred from homology"/>
<dbReference type="eggNOG" id="COG2165">
    <property type="taxonomic scope" value="Bacteria"/>
</dbReference>
<comment type="function">
    <text evidence="1">Component of the type II secretion system required for the energy-dependent secretion of extracellular factors such as proteases and toxins from the periplasm. Part of the pseudopilus tip complex that is critical for the recognition and binding of secretion substrates.</text>
</comment>
<dbReference type="PANTHER" id="PTHR38779:SF2">
    <property type="entry name" value="TYPE II SECRETION SYSTEM PROTEIN I-RELATED"/>
    <property type="match status" value="1"/>
</dbReference>
<comment type="subcellular location">
    <subcellularLocation>
        <location evidence="2 10">Cell inner membrane</location>
        <topology evidence="2 10">Single-pass membrane protein</topology>
    </subcellularLocation>
</comment>
<dbReference type="InterPro" id="IPR045584">
    <property type="entry name" value="Pilin-like"/>
</dbReference>
<protein>
    <recommendedName>
        <fullName evidence="10">Type II secretion system protein I</fullName>
        <shortName evidence="10">T2SS minor pseudopilin I</shortName>
    </recommendedName>
</protein>
<reference evidence="12 13" key="1">
    <citation type="submission" date="2014-10" db="EMBL/GenBank/DDBJ databases">
        <title>Genome sequence of Erwinia typographi M043b.</title>
        <authorList>
            <person name="Chan K.-G."/>
            <person name="Tan W.-S."/>
        </authorList>
    </citation>
    <scope>NUCLEOTIDE SEQUENCE [LARGE SCALE GENOMIC DNA]</scope>
    <source>
        <strain evidence="12 13">M043b</strain>
    </source>
</reference>
<evidence type="ECO:0000259" key="11">
    <source>
        <dbReference type="Pfam" id="PF02501"/>
    </source>
</evidence>
<evidence type="ECO:0000256" key="3">
    <source>
        <dbReference type="ARBA" id="ARBA00008358"/>
    </source>
</evidence>
<dbReference type="OrthoDB" id="6121517at2"/>
<dbReference type="InterPro" id="IPR012902">
    <property type="entry name" value="N_methyl_site"/>
</dbReference>
<dbReference type="AlphaFoldDB" id="A0A0A4A9A0"/>
<evidence type="ECO:0000256" key="6">
    <source>
        <dbReference type="ARBA" id="ARBA00022519"/>
    </source>
</evidence>